<comment type="catalytic activity">
    <reaction evidence="5 7">
        <text>AMP + ATP = 2 ADP</text>
        <dbReference type="Rhea" id="RHEA:12973"/>
        <dbReference type="ChEBI" id="CHEBI:30616"/>
        <dbReference type="ChEBI" id="CHEBI:456215"/>
        <dbReference type="ChEBI" id="CHEBI:456216"/>
        <dbReference type="EC" id="2.7.4.3"/>
    </reaction>
</comment>
<reference evidence="8 9" key="1">
    <citation type="submission" date="2013-08" db="EMBL/GenBank/DDBJ databases">
        <authorList>
            <person name="Weinstock G."/>
            <person name="Sodergren E."/>
            <person name="Wylie T."/>
            <person name="Fulton L."/>
            <person name="Fulton R."/>
            <person name="Fronick C."/>
            <person name="O'Laughlin M."/>
            <person name="Godfrey J."/>
            <person name="Miner T."/>
            <person name="Herter B."/>
            <person name="Appelbaum E."/>
            <person name="Cordes M."/>
            <person name="Lek S."/>
            <person name="Wollam A."/>
            <person name="Pepin K.H."/>
            <person name="Palsikar V.B."/>
            <person name="Mitreva M."/>
            <person name="Wilson R.K."/>
        </authorList>
    </citation>
    <scope>NUCLEOTIDE SEQUENCE [LARGE SCALE GENOMIC DNA]</scope>
    <source>
        <strain evidence="8 9">ATCC 15930</strain>
    </source>
</reference>
<keyword evidence="5 7" id="KW-0067">ATP-binding</keyword>
<sequence length="190" mass="21152">MKNIVIFGAPGSGKGTQSDKMIAKYGFKHISTGDVLRNEIKNGTELGKTAKGYIDNGQLIPDELMIDILASVYDSFGKEHKGVIFDGFPRTIPQAEALKTMLAERGHKVAAMIELDVPEEELMKRLVLRGQQSGRTDDNEETIKKRLGVYHNQTAPLIEWYKTENIHNHIDGLGELDRIFADVCAVIDNI</sequence>
<organism evidence="8 9">
    <name type="scientific">Hoylesella loescheii DSM 19665 = JCM 12249 = ATCC 15930</name>
    <dbReference type="NCBI Taxonomy" id="1122985"/>
    <lineage>
        <taxon>Bacteria</taxon>
        <taxon>Pseudomonadati</taxon>
        <taxon>Bacteroidota</taxon>
        <taxon>Bacteroidia</taxon>
        <taxon>Bacteroidales</taxon>
        <taxon>Prevotellaceae</taxon>
        <taxon>Hoylesella</taxon>
    </lineage>
</organism>
<dbReference type="NCBIfam" id="NF001381">
    <property type="entry name" value="PRK00279.1-3"/>
    <property type="match status" value="1"/>
</dbReference>
<keyword evidence="4 5" id="KW-0418">Kinase</keyword>
<feature type="region of interest" description="NMP" evidence="5">
    <location>
        <begin position="31"/>
        <end position="60"/>
    </location>
</feature>
<dbReference type="UniPathway" id="UPA00588">
    <property type="reaction ID" value="UER00649"/>
</dbReference>
<dbReference type="EC" id="2.7.4.3" evidence="5 7"/>
<dbReference type="PANTHER" id="PTHR23359">
    <property type="entry name" value="NUCLEOTIDE KINASE"/>
    <property type="match status" value="1"/>
</dbReference>
<evidence type="ECO:0000256" key="1">
    <source>
        <dbReference type="ARBA" id="ARBA00022679"/>
    </source>
</evidence>
<dbReference type="HOGENOM" id="CLU_032354_4_1_10"/>
<comment type="caution">
    <text evidence="5">Lacks conserved residue(s) required for the propagation of feature annotation.</text>
</comment>
<dbReference type="GO" id="GO:0044209">
    <property type="term" value="P:AMP salvage"/>
    <property type="evidence" value="ECO:0007669"/>
    <property type="project" value="UniProtKB-UniRule"/>
</dbReference>
<dbReference type="Proteomes" id="UP000027442">
    <property type="component" value="Unassembled WGS sequence"/>
</dbReference>
<dbReference type="EMBL" id="JNGW01000048">
    <property type="protein sequence ID" value="KDR52671.1"/>
    <property type="molecule type" value="Genomic_DNA"/>
</dbReference>
<keyword evidence="9" id="KW-1185">Reference proteome</keyword>
<gene>
    <name evidence="5" type="primary">adk</name>
    <name evidence="8" type="ORF">HMPREF1991_01249</name>
</gene>
<dbReference type="NCBIfam" id="NF011105">
    <property type="entry name" value="PRK14532.1"/>
    <property type="match status" value="1"/>
</dbReference>
<keyword evidence="1 5" id="KW-0808">Transferase</keyword>
<comment type="domain">
    <text evidence="5">Consists of three domains, a large central CORE domain and two small peripheral domains, NMPbind and LID, which undergo movements during catalysis. The LID domain closes over the site of phosphoryl transfer upon ATP binding. Assembling and dissambling the active center during each catalytic cycle provides an effective means to prevent ATP hydrolysis.</text>
</comment>
<comment type="caution">
    <text evidence="8">The sequence shown here is derived from an EMBL/GenBank/DDBJ whole genome shotgun (WGS) entry which is preliminary data.</text>
</comment>
<evidence type="ECO:0000256" key="6">
    <source>
        <dbReference type="RuleBase" id="RU003330"/>
    </source>
</evidence>
<dbReference type="RefSeq" id="WP_009236478.1">
    <property type="nucleotide sequence ID" value="NZ_KB899212.1"/>
</dbReference>
<dbReference type="GO" id="GO:0005737">
    <property type="term" value="C:cytoplasm"/>
    <property type="evidence" value="ECO:0007669"/>
    <property type="project" value="UniProtKB-SubCell"/>
</dbReference>
<dbReference type="Gene3D" id="3.40.50.300">
    <property type="entry name" value="P-loop containing nucleotide triphosphate hydrolases"/>
    <property type="match status" value="1"/>
</dbReference>
<evidence type="ECO:0000256" key="3">
    <source>
        <dbReference type="ARBA" id="ARBA00022741"/>
    </source>
</evidence>
<feature type="binding site" evidence="5">
    <location>
        <position position="37"/>
    </location>
    <ligand>
        <name>AMP</name>
        <dbReference type="ChEBI" id="CHEBI:456215"/>
    </ligand>
</feature>
<keyword evidence="3 5" id="KW-0547">Nucleotide-binding</keyword>
<dbReference type="NCBIfam" id="NF011100">
    <property type="entry name" value="PRK14527.1"/>
    <property type="match status" value="1"/>
</dbReference>
<feature type="binding site" evidence="5">
    <location>
        <begin position="11"/>
        <end position="16"/>
    </location>
    <ligand>
        <name>ATP</name>
        <dbReference type="ChEBI" id="CHEBI:30616"/>
    </ligand>
</feature>
<accession>A0A069QS78</accession>
<evidence type="ECO:0000256" key="4">
    <source>
        <dbReference type="ARBA" id="ARBA00022777"/>
    </source>
</evidence>
<feature type="binding site" evidence="5">
    <location>
        <position position="129"/>
    </location>
    <ligand>
        <name>ATP</name>
        <dbReference type="ChEBI" id="CHEBI:30616"/>
    </ligand>
</feature>
<evidence type="ECO:0000313" key="9">
    <source>
        <dbReference type="Proteomes" id="UP000027442"/>
    </source>
</evidence>
<comment type="subunit">
    <text evidence="5 7">Monomer.</text>
</comment>
<dbReference type="SUPFAM" id="SSF52540">
    <property type="entry name" value="P-loop containing nucleoside triphosphate hydrolases"/>
    <property type="match status" value="1"/>
</dbReference>
<dbReference type="GO" id="GO:0005524">
    <property type="term" value="F:ATP binding"/>
    <property type="evidence" value="ECO:0007669"/>
    <property type="project" value="UniProtKB-UniRule"/>
</dbReference>
<evidence type="ECO:0000256" key="2">
    <source>
        <dbReference type="ARBA" id="ARBA00022727"/>
    </source>
</evidence>
<dbReference type="Pfam" id="PF00406">
    <property type="entry name" value="ADK"/>
    <property type="match status" value="1"/>
</dbReference>
<proteinExistence type="inferred from homology"/>
<evidence type="ECO:0000256" key="5">
    <source>
        <dbReference type="HAMAP-Rule" id="MF_00235"/>
    </source>
</evidence>
<feature type="binding site" evidence="5">
    <location>
        <position position="135"/>
    </location>
    <ligand>
        <name>AMP</name>
        <dbReference type="ChEBI" id="CHEBI:456215"/>
    </ligand>
</feature>
<keyword evidence="2 5" id="KW-0545">Nucleotide biosynthesis</keyword>
<keyword evidence="5" id="KW-0963">Cytoplasm</keyword>
<protein>
    <recommendedName>
        <fullName evidence="5 7">Adenylate kinase</fullName>
        <shortName evidence="5">AK</shortName>
        <ecNumber evidence="5 7">2.7.4.3</ecNumber>
    </recommendedName>
    <alternativeName>
        <fullName evidence="5">ATP-AMP transphosphorylase</fullName>
    </alternativeName>
    <alternativeName>
        <fullName evidence="5">ATP:AMP phosphotransferase</fullName>
    </alternativeName>
    <alternativeName>
        <fullName evidence="5">Adenylate monophosphate kinase</fullName>
    </alternativeName>
</protein>
<dbReference type="eggNOG" id="COG0563">
    <property type="taxonomic scope" value="Bacteria"/>
</dbReference>
<dbReference type="InterPro" id="IPR027417">
    <property type="entry name" value="P-loop_NTPase"/>
</dbReference>
<dbReference type="PROSITE" id="PS00113">
    <property type="entry name" value="ADENYLATE_KINASE"/>
    <property type="match status" value="1"/>
</dbReference>
<feature type="binding site" evidence="5">
    <location>
        <begin position="87"/>
        <end position="90"/>
    </location>
    <ligand>
        <name>AMP</name>
        <dbReference type="ChEBI" id="CHEBI:456215"/>
    </ligand>
</feature>
<comment type="subcellular location">
    <subcellularLocation>
        <location evidence="5 7">Cytoplasm</location>
    </subcellularLocation>
</comment>
<comment type="similarity">
    <text evidence="5 6">Belongs to the adenylate kinase family.</text>
</comment>
<comment type="pathway">
    <text evidence="5">Purine metabolism; AMP biosynthesis via salvage pathway; AMP from ADP: step 1/1.</text>
</comment>
<feature type="binding site" evidence="5">
    <location>
        <position position="146"/>
    </location>
    <ligand>
        <name>AMP</name>
        <dbReference type="ChEBI" id="CHEBI:456215"/>
    </ligand>
</feature>
<dbReference type="PATRIC" id="fig|1122985.7.peg.1296"/>
<name>A0A069QS78_HOYLO</name>
<evidence type="ECO:0000313" key="8">
    <source>
        <dbReference type="EMBL" id="KDR52671.1"/>
    </source>
</evidence>
<dbReference type="GO" id="GO:0004017">
    <property type="term" value="F:AMP kinase activity"/>
    <property type="evidence" value="ECO:0007669"/>
    <property type="project" value="UniProtKB-UniRule"/>
</dbReference>
<feature type="binding site" evidence="5">
    <location>
        <position position="174"/>
    </location>
    <ligand>
        <name>ATP</name>
        <dbReference type="ChEBI" id="CHEBI:30616"/>
    </ligand>
</feature>
<comment type="function">
    <text evidence="5">Catalyzes the reversible transfer of the terminal phosphate group between ATP and AMP. Plays an important role in cellular energy homeostasis and in adenine nucleotide metabolism.</text>
</comment>
<feature type="binding site" evidence="5">
    <location>
        <position position="32"/>
    </location>
    <ligand>
        <name>AMP</name>
        <dbReference type="ChEBI" id="CHEBI:456215"/>
    </ligand>
</feature>
<feature type="binding site" evidence="5">
    <location>
        <position position="94"/>
    </location>
    <ligand>
        <name>AMP</name>
        <dbReference type="ChEBI" id="CHEBI:456215"/>
    </ligand>
</feature>
<dbReference type="PRINTS" id="PR00094">
    <property type="entry name" value="ADENYLTKNASE"/>
</dbReference>
<dbReference type="InterPro" id="IPR033690">
    <property type="entry name" value="Adenylat_kinase_CS"/>
</dbReference>
<dbReference type="CDD" id="cd01428">
    <property type="entry name" value="ADK"/>
    <property type="match status" value="1"/>
</dbReference>
<dbReference type="HAMAP" id="MF_00235">
    <property type="entry name" value="Adenylate_kinase_Adk"/>
    <property type="match status" value="1"/>
</dbReference>
<feature type="binding site" evidence="5">
    <location>
        <begin position="58"/>
        <end position="60"/>
    </location>
    <ligand>
        <name>AMP</name>
        <dbReference type="ChEBI" id="CHEBI:456215"/>
    </ligand>
</feature>
<dbReference type="AlphaFoldDB" id="A0A069QS78"/>
<dbReference type="InterPro" id="IPR000850">
    <property type="entry name" value="Adenylat/UMP-CMP_kin"/>
</dbReference>
<evidence type="ECO:0000256" key="7">
    <source>
        <dbReference type="RuleBase" id="RU003331"/>
    </source>
</evidence>